<evidence type="ECO:0000256" key="1">
    <source>
        <dbReference type="SAM" id="MobiDB-lite"/>
    </source>
</evidence>
<dbReference type="InterPro" id="IPR001633">
    <property type="entry name" value="EAL_dom"/>
</dbReference>
<dbReference type="EMBL" id="BAABRR010000001">
    <property type="protein sequence ID" value="GAA5517597.1"/>
    <property type="molecule type" value="Genomic_DNA"/>
</dbReference>
<dbReference type="InterPro" id="IPR050706">
    <property type="entry name" value="Cyclic-di-GMP_PDE-like"/>
</dbReference>
<evidence type="ECO:0000259" key="2">
    <source>
        <dbReference type="PROSITE" id="PS50883"/>
    </source>
</evidence>
<feature type="domain" description="EAL" evidence="2">
    <location>
        <begin position="1"/>
        <end position="226"/>
    </location>
</feature>
<protein>
    <submittedName>
        <fullName evidence="3">Cyclic di-GMP phosphodiesterase CdgJ</fullName>
    </submittedName>
</protein>
<dbReference type="SUPFAM" id="SSF141868">
    <property type="entry name" value="EAL domain-like"/>
    <property type="match status" value="1"/>
</dbReference>
<dbReference type="Pfam" id="PF00563">
    <property type="entry name" value="EAL"/>
    <property type="match status" value="1"/>
</dbReference>
<proteinExistence type="predicted"/>
<reference evidence="3 4" key="1">
    <citation type="submission" date="2024-02" db="EMBL/GenBank/DDBJ databases">
        <title>Lysinimicrobium sediminis NBRC 112286.</title>
        <authorList>
            <person name="Ichikawa N."/>
            <person name="Katano-Makiyama Y."/>
            <person name="Hidaka K."/>
        </authorList>
    </citation>
    <scope>NUCLEOTIDE SEQUENCE [LARGE SCALE GENOMIC DNA]</scope>
    <source>
        <strain evidence="3 4">NBRC 112286</strain>
    </source>
</reference>
<organism evidence="3 4">
    <name type="scientific">Demequina sediminis</name>
    <dbReference type="NCBI Taxonomy" id="1930058"/>
    <lineage>
        <taxon>Bacteria</taxon>
        <taxon>Bacillati</taxon>
        <taxon>Actinomycetota</taxon>
        <taxon>Actinomycetes</taxon>
        <taxon>Micrococcales</taxon>
        <taxon>Demequinaceae</taxon>
        <taxon>Demequina</taxon>
    </lineage>
</organism>
<dbReference type="PANTHER" id="PTHR33121">
    <property type="entry name" value="CYCLIC DI-GMP PHOSPHODIESTERASE PDEF"/>
    <property type="match status" value="1"/>
</dbReference>
<dbReference type="CDD" id="cd01948">
    <property type="entry name" value="EAL"/>
    <property type="match status" value="1"/>
</dbReference>
<evidence type="ECO:0000313" key="4">
    <source>
        <dbReference type="Proteomes" id="UP001426770"/>
    </source>
</evidence>
<accession>A0ABP9WCN3</accession>
<gene>
    <name evidence="3" type="primary">cdgJ</name>
    <name evidence="3" type="ORF">Lsed01_00003</name>
</gene>
<feature type="compositionally biased region" description="Basic and acidic residues" evidence="1">
    <location>
        <begin position="215"/>
        <end position="229"/>
    </location>
</feature>
<name>A0ABP9WCN3_9MICO</name>
<keyword evidence="4" id="KW-1185">Reference proteome</keyword>
<sequence length="235" mass="26524">MTFSRPPRLWHPPHLRRNGARVHVARQGIFTHTGEIAGHELVYRTAGHHGLAIDQWPARLQDRATEHVIAAAFWREPDITAPHPAFINVTRSFLLRHPGTLHCDPPRVVLEIVESAFVDDALVERVIELREAGFRVAIDDFVGSASQRRLLCIADFVKVDFRDLVRLGPALADAARVDHAALIAERIEDPETLEACVDLGFDLFQGFLFERPEVHERGDHDPEERRDADLADAEV</sequence>
<dbReference type="Gene3D" id="3.20.20.450">
    <property type="entry name" value="EAL domain"/>
    <property type="match status" value="1"/>
</dbReference>
<dbReference type="RefSeq" id="WP_286215632.1">
    <property type="nucleotide sequence ID" value="NZ_AP027736.1"/>
</dbReference>
<dbReference type="PANTHER" id="PTHR33121:SF76">
    <property type="entry name" value="SIGNALING PROTEIN"/>
    <property type="match status" value="1"/>
</dbReference>
<feature type="region of interest" description="Disordered" evidence="1">
    <location>
        <begin position="215"/>
        <end position="235"/>
    </location>
</feature>
<dbReference type="PROSITE" id="PS50883">
    <property type="entry name" value="EAL"/>
    <property type="match status" value="1"/>
</dbReference>
<dbReference type="SMART" id="SM00052">
    <property type="entry name" value="EAL"/>
    <property type="match status" value="1"/>
</dbReference>
<evidence type="ECO:0000313" key="3">
    <source>
        <dbReference type="EMBL" id="GAA5517597.1"/>
    </source>
</evidence>
<comment type="caution">
    <text evidence="3">The sequence shown here is derived from an EMBL/GenBank/DDBJ whole genome shotgun (WGS) entry which is preliminary data.</text>
</comment>
<dbReference type="InterPro" id="IPR035919">
    <property type="entry name" value="EAL_sf"/>
</dbReference>
<dbReference type="Proteomes" id="UP001426770">
    <property type="component" value="Unassembled WGS sequence"/>
</dbReference>